<reference evidence="2" key="1">
    <citation type="submission" date="2022-07" db="EMBL/GenBank/DDBJ databases">
        <title>Genome analysis of Parmales, a sister group of diatoms, reveals the evolutionary specialization of diatoms from phago-mixotrophs to photoautotrophs.</title>
        <authorList>
            <person name="Ban H."/>
            <person name="Sato S."/>
            <person name="Yoshikawa S."/>
            <person name="Kazumasa Y."/>
            <person name="Nakamura Y."/>
            <person name="Ichinomiya M."/>
            <person name="Saitoh K."/>
            <person name="Sato N."/>
            <person name="Blanc-Mathieu R."/>
            <person name="Endo H."/>
            <person name="Kuwata A."/>
            <person name="Ogata H."/>
        </authorList>
    </citation>
    <scope>NUCLEOTIDE SEQUENCE</scope>
</reference>
<feature type="region of interest" description="Disordered" evidence="1">
    <location>
        <begin position="136"/>
        <end position="170"/>
    </location>
</feature>
<feature type="compositionally biased region" description="Basic residues" evidence="1">
    <location>
        <begin position="1"/>
        <end position="15"/>
    </location>
</feature>
<feature type="non-terminal residue" evidence="2">
    <location>
        <position position="1"/>
    </location>
</feature>
<organism evidence="2 3">
    <name type="scientific">Triparma retinervis</name>
    <dbReference type="NCBI Taxonomy" id="2557542"/>
    <lineage>
        <taxon>Eukaryota</taxon>
        <taxon>Sar</taxon>
        <taxon>Stramenopiles</taxon>
        <taxon>Ochrophyta</taxon>
        <taxon>Bolidophyceae</taxon>
        <taxon>Parmales</taxon>
        <taxon>Triparmaceae</taxon>
        <taxon>Triparma</taxon>
    </lineage>
</organism>
<name>A0A9W7G1N0_9STRA</name>
<keyword evidence="3" id="KW-1185">Reference proteome</keyword>
<sequence>KKKLKTNSSKAKGKGNTKDNTKGKGKNKGKGKEKGKGKAASLGSEDAYVLMYVRKDYLLEHARLVSSRDPSTLPSESSRAIVTGENVELRRGDDRVREKSDNLRKMIARRKELVREVLECNDGYGKITGNDKSLKMNIGEEEEGQESKVEEERESLRDPPRVSIPFGKEEPTDYHFIPTDWLRCWATGESPPGYKPSNPPANSKVIDVDTEASSSTEAKAAEDPAPANLPGTSKCNNLQLCCQEHALA</sequence>
<comment type="caution">
    <text evidence="2">The sequence shown here is derived from an EMBL/GenBank/DDBJ whole genome shotgun (WGS) entry which is preliminary data.</text>
</comment>
<evidence type="ECO:0000256" key="1">
    <source>
        <dbReference type="SAM" id="MobiDB-lite"/>
    </source>
</evidence>
<feature type="region of interest" description="Disordered" evidence="1">
    <location>
        <begin position="188"/>
        <end position="234"/>
    </location>
</feature>
<feature type="region of interest" description="Disordered" evidence="1">
    <location>
        <begin position="1"/>
        <end position="42"/>
    </location>
</feature>
<dbReference type="Proteomes" id="UP001165082">
    <property type="component" value="Unassembled WGS sequence"/>
</dbReference>
<dbReference type="AlphaFoldDB" id="A0A9W7G1N0"/>
<feature type="compositionally biased region" description="Basic and acidic residues" evidence="1">
    <location>
        <begin position="145"/>
        <end position="160"/>
    </location>
</feature>
<gene>
    <name evidence="2" type="ORF">TrRE_jg8601</name>
</gene>
<dbReference type="OrthoDB" id="10487390at2759"/>
<accession>A0A9W7G1N0</accession>
<protein>
    <submittedName>
        <fullName evidence="2">Uncharacterized protein</fullName>
    </submittedName>
</protein>
<dbReference type="EMBL" id="BRXZ01008596">
    <property type="protein sequence ID" value="GMI28489.1"/>
    <property type="molecule type" value="Genomic_DNA"/>
</dbReference>
<evidence type="ECO:0000313" key="2">
    <source>
        <dbReference type="EMBL" id="GMI28489.1"/>
    </source>
</evidence>
<proteinExistence type="predicted"/>
<feature type="non-terminal residue" evidence="2">
    <location>
        <position position="248"/>
    </location>
</feature>
<evidence type="ECO:0000313" key="3">
    <source>
        <dbReference type="Proteomes" id="UP001165082"/>
    </source>
</evidence>